<name>A0A2M4B1H9_9DIPT</name>
<proteinExistence type="predicted"/>
<evidence type="ECO:0000313" key="2">
    <source>
        <dbReference type="EMBL" id="MBW46911.1"/>
    </source>
</evidence>
<protein>
    <submittedName>
        <fullName evidence="2">Putative secreted protein</fullName>
    </submittedName>
</protein>
<accession>A0A2M4B1H9</accession>
<feature type="signal peptide" evidence="1">
    <location>
        <begin position="1"/>
        <end position="21"/>
    </location>
</feature>
<reference evidence="2" key="1">
    <citation type="submission" date="2018-01" db="EMBL/GenBank/DDBJ databases">
        <title>An insight into the sialome of Amazonian anophelines.</title>
        <authorList>
            <person name="Ribeiro J.M."/>
            <person name="Scarpassa V."/>
            <person name="Calvo E."/>
        </authorList>
    </citation>
    <scope>NUCLEOTIDE SEQUENCE</scope>
    <source>
        <tissue evidence="2">Salivary glands</tissue>
    </source>
</reference>
<keyword evidence="1" id="KW-0732">Signal</keyword>
<sequence length="78" mass="8732">MTRVFPLNCSIAAISLSLSLSLHRSAPRSCSLPIIAVHTECGHHYAIQRRARNRDWVPKLTGRIAHLFCFKTSSLFGL</sequence>
<evidence type="ECO:0000256" key="1">
    <source>
        <dbReference type="SAM" id="SignalP"/>
    </source>
</evidence>
<dbReference type="EMBL" id="GGFK01013590">
    <property type="protein sequence ID" value="MBW46911.1"/>
    <property type="molecule type" value="Transcribed_RNA"/>
</dbReference>
<organism evidence="2">
    <name type="scientific">Anopheles triannulatus</name>
    <dbReference type="NCBI Taxonomy" id="58253"/>
    <lineage>
        <taxon>Eukaryota</taxon>
        <taxon>Metazoa</taxon>
        <taxon>Ecdysozoa</taxon>
        <taxon>Arthropoda</taxon>
        <taxon>Hexapoda</taxon>
        <taxon>Insecta</taxon>
        <taxon>Pterygota</taxon>
        <taxon>Neoptera</taxon>
        <taxon>Endopterygota</taxon>
        <taxon>Diptera</taxon>
        <taxon>Nematocera</taxon>
        <taxon>Culicoidea</taxon>
        <taxon>Culicidae</taxon>
        <taxon>Anophelinae</taxon>
        <taxon>Anopheles</taxon>
    </lineage>
</organism>
<dbReference type="AlphaFoldDB" id="A0A2M4B1H9"/>
<feature type="chain" id="PRO_5014727459" evidence="1">
    <location>
        <begin position="22"/>
        <end position="78"/>
    </location>
</feature>